<evidence type="ECO:0000313" key="4">
    <source>
        <dbReference type="Proteomes" id="UP000005240"/>
    </source>
</evidence>
<evidence type="ECO:0000313" key="3">
    <source>
        <dbReference type="EnsemblFungi" id="PTTG_10161-t43_1-p1"/>
    </source>
</evidence>
<organism evidence="2">
    <name type="scientific">Puccinia triticina (isolate 1-1 / race 1 (BBBD))</name>
    <name type="common">Brown leaf rust fungus</name>
    <dbReference type="NCBI Taxonomy" id="630390"/>
    <lineage>
        <taxon>Eukaryota</taxon>
        <taxon>Fungi</taxon>
        <taxon>Dikarya</taxon>
        <taxon>Basidiomycota</taxon>
        <taxon>Pucciniomycotina</taxon>
        <taxon>Pucciniomycetes</taxon>
        <taxon>Pucciniales</taxon>
        <taxon>Pucciniaceae</taxon>
        <taxon>Puccinia</taxon>
    </lineage>
</organism>
<proteinExistence type="predicted"/>
<name>A0A0C4FAC0_PUCT1</name>
<gene>
    <name evidence="2" type="ORF">PTTG_10161</name>
</gene>
<keyword evidence="4" id="KW-1185">Reference proteome</keyword>
<dbReference type="VEuPathDB" id="FungiDB:PTTG_10161"/>
<evidence type="ECO:0000256" key="1">
    <source>
        <dbReference type="SAM" id="MobiDB-lite"/>
    </source>
</evidence>
<reference evidence="2" key="2">
    <citation type="submission" date="2016-05" db="EMBL/GenBank/DDBJ databases">
        <title>Comparative analysis highlights variable genome content of wheat rusts and divergence of the mating loci.</title>
        <authorList>
            <person name="Cuomo C.A."/>
            <person name="Bakkeren G."/>
            <person name="Szabo L."/>
            <person name="Khalil H."/>
            <person name="Joly D."/>
            <person name="Goldberg J."/>
            <person name="Young S."/>
            <person name="Zeng Q."/>
            <person name="Fellers J."/>
        </authorList>
    </citation>
    <scope>NUCLEOTIDE SEQUENCE [LARGE SCALE GENOMIC DNA]</scope>
    <source>
        <strain evidence="2">1-1 BBBD Race 1</strain>
    </source>
</reference>
<dbReference type="EnsemblFungi" id="PTTG_10161-t43_1">
    <property type="protein sequence ID" value="PTTG_10161-t43_1-p1"/>
    <property type="gene ID" value="PTTG_10161"/>
</dbReference>
<reference evidence="3 4" key="3">
    <citation type="journal article" date="2017" name="G3 (Bethesda)">
        <title>Comparative analysis highlights variable genome content of wheat rusts and divergence of the mating loci.</title>
        <authorList>
            <person name="Cuomo C.A."/>
            <person name="Bakkeren G."/>
            <person name="Khalil H.B."/>
            <person name="Panwar V."/>
            <person name="Joly D."/>
            <person name="Linning R."/>
            <person name="Sakthikumar S."/>
            <person name="Song X."/>
            <person name="Adiconis X."/>
            <person name="Fan L."/>
            <person name="Goldberg J.M."/>
            <person name="Levin J.Z."/>
            <person name="Young S."/>
            <person name="Zeng Q."/>
            <person name="Anikster Y."/>
            <person name="Bruce M."/>
            <person name="Wang M."/>
            <person name="Yin C."/>
            <person name="McCallum B."/>
            <person name="Szabo L.J."/>
            <person name="Hulbert S."/>
            <person name="Chen X."/>
            <person name="Fellers J.P."/>
        </authorList>
    </citation>
    <scope>NUCLEOTIDE SEQUENCE</scope>
    <source>
        <strain evidence="3">isolate 1-1 / race 1 (BBBD)</strain>
        <strain evidence="4">Isolate 1-1 / race 1 (BBBD)</strain>
    </source>
</reference>
<reference evidence="3" key="4">
    <citation type="submission" date="2025-05" db="UniProtKB">
        <authorList>
            <consortium name="EnsemblFungi"/>
        </authorList>
    </citation>
    <scope>IDENTIFICATION</scope>
    <source>
        <strain evidence="3">isolate 1-1 / race 1 (BBBD)</strain>
    </source>
</reference>
<evidence type="ECO:0000313" key="2">
    <source>
        <dbReference type="EMBL" id="OAV86440.1"/>
    </source>
</evidence>
<reference evidence="2" key="1">
    <citation type="submission" date="2009-11" db="EMBL/GenBank/DDBJ databases">
        <authorList>
            <consortium name="The Broad Institute Genome Sequencing Platform"/>
            <person name="Ward D."/>
            <person name="Feldgarden M."/>
            <person name="Earl A."/>
            <person name="Young S.K."/>
            <person name="Zeng Q."/>
            <person name="Koehrsen M."/>
            <person name="Alvarado L."/>
            <person name="Berlin A."/>
            <person name="Bochicchio J."/>
            <person name="Borenstein D."/>
            <person name="Chapman S.B."/>
            <person name="Chen Z."/>
            <person name="Engels R."/>
            <person name="Freedman E."/>
            <person name="Gellesch M."/>
            <person name="Goldberg J."/>
            <person name="Griggs A."/>
            <person name="Gujja S."/>
            <person name="Heilman E."/>
            <person name="Heiman D."/>
            <person name="Hepburn T."/>
            <person name="Howarth C."/>
            <person name="Jen D."/>
            <person name="Larson L."/>
            <person name="Lewis B."/>
            <person name="Mehta T."/>
            <person name="Park D."/>
            <person name="Pearson M."/>
            <person name="Roberts A."/>
            <person name="Saif S."/>
            <person name="Shea T."/>
            <person name="Shenoy N."/>
            <person name="Sisk P."/>
            <person name="Stolte C."/>
            <person name="Sykes S."/>
            <person name="Thomson T."/>
            <person name="Walk T."/>
            <person name="White J."/>
            <person name="Yandava C."/>
            <person name="Izard J."/>
            <person name="Baranova O.V."/>
            <person name="Blanton J.M."/>
            <person name="Tanner A.C."/>
            <person name="Dewhirst F.E."/>
            <person name="Haas B."/>
            <person name="Nusbaum C."/>
            <person name="Birren B."/>
        </authorList>
    </citation>
    <scope>NUCLEOTIDE SEQUENCE [LARGE SCALE GENOMIC DNA]</scope>
    <source>
        <strain evidence="2">1-1 BBBD Race 1</strain>
    </source>
</reference>
<protein>
    <submittedName>
        <fullName evidence="2 3">Uncharacterized protein</fullName>
    </submittedName>
</protein>
<dbReference type="Proteomes" id="UP000005240">
    <property type="component" value="Unassembled WGS sequence"/>
</dbReference>
<accession>A0A0C4FAC0</accession>
<dbReference type="EMBL" id="ADAS02001144">
    <property type="protein sequence ID" value="OAV86440.1"/>
    <property type="molecule type" value="Genomic_DNA"/>
</dbReference>
<feature type="region of interest" description="Disordered" evidence="1">
    <location>
        <begin position="64"/>
        <end position="116"/>
    </location>
</feature>
<sequence length="202" mass="21966">MSSFSSKIIPSLWIQQTLCLSDHLRASPTTFVPLRQPSCPSDDLRAYPTTSVTLRYCIPPSFADPSSTSSHRTTDKLRSQPRILPHKHHHLPLRSPGQSPDPHCRPLPSLPASTTRPGPAFAACQSMSNPSFRAPHSAILLDLLAALIVICTTALSHTIKAKISDALPVLPPFSQTMKSFSLPLPQLLKSSPNCPSFLSVSF</sequence>
<dbReference type="AlphaFoldDB" id="A0A0C4FAC0"/>